<dbReference type="EMBL" id="LFZX01000190">
    <property type="protein sequence ID" value="KNC66074.1"/>
    <property type="molecule type" value="Genomic_DNA"/>
</dbReference>
<name>A0A0L0ENU4_9GAMM</name>
<evidence type="ECO:0008006" key="4">
    <source>
        <dbReference type="Google" id="ProtNLM"/>
    </source>
</evidence>
<proteinExistence type="predicted"/>
<accession>A0A0L0ENU4</accession>
<evidence type="ECO:0000313" key="2">
    <source>
        <dbReference type="EMBL" id="KNC66074.1"/>
    </source>
</evidence>
<comment type="caution">
    <text evidence="2">The sequence shown here is derived from an EMBL/GenBank/DDBJ whole genome shotgun (WGS) entry which is preliminary data.</text>
</comment>
<feature type="transmembrane region" description="Helical" evidence="1">
    <location>
        <begin position="85"/>
        <end position="108"/>
    </location>
</feature>
<gene>
    <name evidence="2" type="ORF">AC626_19200</name>
</gene>
<keyword evidence="1" id="KW-1133">Transmembrane helix</keyword>
<evidence type="ECO:0000313" key="3">
    <source>
        <dbReference type="Proteomes" id="UP000036850"/>
    </source>
</evidence>
<feature type="transmembrane region" description="Helical" evidence="1">
    <location>
        <begin position="54"/>
        <end position="78"/>
    </location>
</feature>
<keyword evidence="1" id="KW-0472">Membrane</keyword>
<sequence>MENNRPLFIAGCLSFIASFLHLMCIWGGPDWYLALGAGEEMANLAAAEDPYPTIVTSTIATILALWGLYAFSGAGLILKLPLLKTGLVLISAIYSLRGAGGLLAPFVTNSPMIQQNSTTFWLLSSLICCVYGTFYVLGTIRLWGERNTL</sequence>
<organism evidence="2 3">
    <name type="scientific">Pseudoalteromonas rubra</name>
    <dbReference type="NCBI Taxonomy" id="43658"/>
    <lineage>
        <taxon>Bacteria</taxon>
        <taxon>Pseudomonadati</taxon>
        <taxon>Pseudomonadota</taxon>
        <taxon>Gammaproteobacteria</taxon>
        <taxon>Alteromonadales</taxon>
        <taxon>Pseudoalteromonadaceae</taxon>
        <taxon>Pseudoalteromonas</taxon>
    </lineage>
</organism>
<feature type="transmembrane region" description="Helical" evidence="1">
    <location>
        <begin position="7"/>
        <end position="28"/>
    </location>
</feature>
<dbReference type="AlphaFoldDB" id="A0A0L0ENU4"/>
<dbReference type="Proteomes" id="UP000036850">
    <property type="component" value="Unassembled WGS sequence"/>
</dbReference>
<evidence type="ECO:0000256" key="1">
    <source>
        <dbReference type="SAM" id="Phobius"/>
    </source>
</evidence>
<dbReference type="OrthoDB" id="5457135at2"/>
<protein>
    <recommendedName>
        <fullName evidence="4">DUF3995 domain-containing protein</fullName>
    </recommendedName>
</protein>
<keyword evidence="1" id="KW-0812">Transmembrane</keyword>
<feature type="transmembrane region" description="Helical" evidence="1">
    <location>
        <begin position="120"/>
        <end position="143"/>
    </location>
</feature>
<reference evidence="3" key="1">
    <citation type="submission" date="2015-07" db="EMBL/GenBank/DDBJ databases">
        <title>Draft genome sequence of a Pseudoalteromonas rubra strain, OCN096, isolated from Kaneohe Bay, Oahu, Hawaii.</title>
        <authorList>
            <person name="Beurmann S."/>
            <person name="Ushijima B."/>
            <person name="Belcaid M."/>
            <person name="Callahan S.M."/>
            <person name="Aeby G.S."/>
        </authorList>
    </citation>
    <scope>NUCLEOTIDE SEQUENCE [LARGE SCALE GENOMIC DNA]</scope>
    <source>
        <strain evidence="3">OCN096</strain>
    </source>
</reference>
<dbReference type="PATRIC" id="fig|43658.6.peg.1417"/>